<evidence type="ECO:0000313" key="4">
    <source>
        <dbReference type="Proteomes" id="UP000199315"/>
    </source>
</evidence>
<dbReference type="InterPro" id="IPR006016">
    <property type="entry name" value="UspA"/>
</dbReference>
<feature type="domain" description="UspA" evidence="2">
    <location>
        <begin position="2"/>
        <end position="44"/>
    </location>
</feature>
<evidence type="ECO:0000256" key="1">
    <source>
        <dbReference type="ARBA" id="ARBA00008791"/>
    </source>
</evidence>
<dbReference type="AlphaFoldDB" id="A0A1D3TPX9"/>
<keyword evidence="4" id="KW-1185">Reference proteome</keyword>
<reference evidence="3 4" key="1">
    <citation type="submission" date="2016-09" db="EMBL/GenBank/DDBJ databases">
        <authorList>
            <person name="Capua I."/>
            <person name="De Benedictis P."/>
            <person name="Joannis T."/>
            <person name="Lombin L.H."/>
            <person name="Cattoli G."/>
        </authorList>
    </citation>
    <scope>NUCLEOTIDE SEQUENCE [LARGE SCALE GENOMIC DNA]</scope>
    <source>
        <strain evidence="3 4">GluBS11</strain>
    </source>
</reference>
<dbReference type="Pfam" id="PF00582">
    <property type="entry name" value="Usp"/>
    <property type="match status" value="2"/>
</dbReference>
<dbReference type="CDD" id="cd00293">
    <property type="entry name" value="USP-like"/>
    <property type="match status" value="1"/>
</dbReference>
<dbReference type="PANTHER" id="PTHR46268:SF6">
    <property type="entry name" value="UNIVERSAL STRESS PROTEIN UP12"/>
    <property type="match status" value="1"/>
</dbReference>
<dbReference type="Gene3D" id="3.40.50.620">
    <property type="entry name" value="HUPs"/>
    <property type="match status" value="1"/>
</dbReference>
<dbReference type="InterPro" id="IPR014729">
    <property type="entry name" value="Rossmann-like_a/b/a_fold"/>
</dbReference>
<accession>A0A1D3TPX9</accession>
<sequence length="162" mass="17757">MKILVPVDGSSASVNAVKKAIEIAKKYGFSIKLISVVDVSAMPKYRRNDKLWGQVDGSIIGHGARMPEMDEVLIGFKENAAKILDAVEADLDFQGVKVEKRVLVGAPYEEILETARNEKFDLIVMGNRGFSKIKRFFVGSVAQKVISEATCPVLVIHSDASF</sequence>
<evidence type="ECO:0000259" key="2">
    <source>
        <dbReference type="Pfam" id="PF00582"/>
    </source>
</evidence>
<comment type="similarity">
    <text evidence="1">Belongs to the universal stress protein A family.</text>
</comment>
<feature type="domain" description="UspA" evidence="2">
    <location>
        <begin position="78"/>
        <end position="157"/>
    </location>
</feature>
<protein>
    <submittedName>
        <fullName evidence="3">Nucleotide-binding universal stress protein, UspA family</fullName>
    </submittedName>
</protein>
<dbReference type="OrthoDB" id="9794782at2"/>
<name>A0A1D3TPX9_9FIRM</name>
<organism evidence="3 4">
    <name type="scientific">Anaerobium acetethylicum</name>
    <dbReference type="NCBI Taxonomy" id="1619234"/>
    <lineage>
        <taxon>Bacteria</taxon>
        <taxon>Bacillati</taxon>
        <taxon>Bacillota</taxon>
        <taxon>Clostridia</taxon>
        <taxon>Lachnospirales</taxon>
        <taxon>Lachnospiraceae</taxon>
        <taxon>Anaerobium</taxon>
    </lineage>
</organism>
<evidence type="ECO:0000313" key="3">
    <source>
        <dbReference type="EMBL" id="SCP95548.1"/>
    </source>
</evidence>
<dbReference type="SUPFAM" id="SSF52402">
    <property type="entry name" value="Adenine nucleotide alpha hydrolases-like"/>
    <property type="match status" value="1"/>
</dbReference>
<proteinExistence type="inferred from homology"/>
<gene>
    <name evidence="3" type="ORF">SAMN05421730_10025</name>
</gene>
<dbReference type="STRING" id="1619234.SAMN05421730_10025"/>
<dbReference type="Proteomes" id="UP000199315">
    <property type="component" value="Unassembled WGS sequence"/>
</dbReference>
<dbReference type="EMBL" id="FMKA01000002">
    <property type="protein sequence ID" value="SCP95548.1"/>
    <property type="molecule type" value="Genomic_DNA"/>
</dbReference>
<dbReference type="PANTHER" id="PTHR46268">
    <property type="entry name" value="STRESS RESPONSE PROTEIN NHAX"/>
    <property type="match status" value="1"/>
</dbReference>
<dbReference type="RefSeq" id="WP_091229964.1">
    <property type="nucleotide sequence ID" value="NZ_FMKA01000002.1"/>
</dbReference>